<keyword evidence="3" id="KW-1185">Reference proteome</keyword>
<accession>A0A7Y0FX56</accession>
<keyword evidence="1" id="KW-0472">Membrane</keyword>
<feature type="transmembrane region" description="Helical" evidence="1">
    <location>
        <begin position="20"/>
        <end position="42"/>
    </location>
</feature>
<comment type="caution">
    <text evidence="2">The sequence shown here is derived from an EMBL/GenBank/DDBJ whole genome shotgun (WGS) entry which is preliminary data.</text>
</comment>
<keyword evidence="1" id="KW-0812">Transmembrane</keyword>
<evidence type="ECO:0000313" key="2">
    <source>
        <dbReference type="EMBL" id="NML75329.1"/>
    </source>
</evidence>
<dbReference type="Proteomes" id="UP000541470">
    <property type="component" value="Unassembled WGS sequence"/>
</dbReference>
<name>A0A7Y0FX56_9HYPH</name>
<dbReference type="AlphaFoldDB" id="A0A7Y0FX56"/>
<dbReference type="EMBL" id="JABBGK010000002">
    <property type="protein sequence ID" value="NML75329.1"/>
    <property type="molecule type" value="Genomic_DNA"/>
</dbReference>
<keyword evidence="1" id="KW-1133">Transmembrane helix</keyword>
<protein>
    <submittedName>
        <fullName evidence="2">Uncharacterized protein</fullName>
    </submittedName>
</protein>
<feature type="transmembrane region" description="Helical" evidence="1">
    <location>
        <begin position="48"/>
        <end position="71"/>
    </location>
</feature>
<sequence>MEKDMSTENTSRPIPSKLRLALLMLAAVYPFVTAILYVLLPLTEGWPIWARTLILAPVMVLSIVYAIAPAIQRRFSWFILRQPRAMAA</sequence>
<evidence type="ECO:0000313" key="3">
    <source>
        <dbReference type="Proteomes" id="UP000541470"/>
    </source>
</evidence>
<organism evidence="2 3">
    <name type="scientific">Rhizobium terricola</name>
    <dbReference type="NCBI Taxonomy" id="2728849"/>
    <lineage>
        <taxon>Bacteria</taxon>
        <taxon>Pseudomonadati</taxon>
        <taxon>Pseudomonadota</taxon>
        <taxon>Alphaproteobacteria</taxon>
        <taxon>Hyphomicrobiales</taxon>
        <taxon>Rhizobiaceae</taxon>
        <taxon>Rhizobium/Agrobacterium group</taxon>
        <taxon>Rhizobium</taxon>
    </lineage>
</organism>
<reference evidence="2 3" key="1">
    <citation type="submission" date="2020-04" db="EMBL/GenBank/DDBJ databases">
        <title>Rhizobium sp. S-51 isolated from soil.</title>
        <authorList>
            <person name="Dahal R.H."/>
        </authorList>
    </citation>
    <scope>NUCLEOTIDE SEQUENCE [LARGE SCALE GENOMIC DNA]</scope>
    <source>
        <strain evidence="2 3">S-51</strain>
    </source>
</reference>
<evidence type="ECO:0000256" key="1">
    <source>
        <dbReference type="SAM" id="Phobius"/>
    </source>
</evidence>
<gene>
    <name evidence="2" type="ORF">HHL25_14450</name>
</gene>
<proteinExistence type="predicted"/>